<gene>
    <name evidence="2" type="ORF">OEZ85_000364</name>
</gene>
<sequence>MADKRNYVPLNVKTYREGFLRLQGWTVFSCIAFFTAGLLVLYELLVINVEDQDFRDMLFDYRITRPGIDHQHKHFVSGHYCCHLDTAVYSYSCPRPPSNFSAYWGSDSPPCPPTVQFTCPDLTSGACNKVRAAVYPAAGLDPTSGHVANCSRAGRVLLRARPGSGYRLTASVHGSQLSQQLVLDPNSIDTGQVDAFVAQVAAAHSDAMFLLPSEPLGRSLRLGGALVPLQAALTDPAGDKFGEFGWPWELWPWPPSASCSDTGTPAVLRLQDKFGEFGWPWELWPWPPSAPCSDRSTPASLRLEGSVKAHFAAFDPSKPTYILKQQGHFK</sequence>
<evidence type="ECO:0000256" key="1">
    <source>
        <dbReference type="SAM" id="Phobius"/>
    </source>
</evidence>
<protein>
    <submittedName>
        <fullName evidence="2">Uncharacterized protein</fullName>
    </submittedName>
</protein>
<organism evidence="2 3">
    <name type="scientific">Tetradesmus obliquus</name>
    <name type="common">Green alga</name>
    <name type="synonym">Acutodesmus obliquus</name>
    <dbReference type="NCBI Taxonomy" id="3088"/>
    <lineage>
        <taxon>Eukaryota</taxon>
        <taxon>Viridiplantae</taxon>
        <taxon>Chlorophyta</taxon>
        <taxon>core chlorophytes</taxon>
        <taxon>Chlorophyceae</taxon>
        <taxon>CS clade</taxon>
        <taxon>Sphaeropleales</taxon>
        <taxon>Scenedesmaceae</taxon>
        <taxon>Tetradesmus</taxon>
    </lineage>
</organism>
<name>A0ABY8USN4_TETOB</name>
<keyword evidence="1" id="KW-1133">Transmembrane helix</keyword>
<reference evidence="2 3" key="1">
    <citation type="submission" date="2023-05" db="EMBL/GenBank/DDBJ databases">
        <title>A 100% complete, gapless, phased diploid assembly of the Scenedesmus obliquus UTEX 3031 genome.</title>
        <authorList>
            <person name="Biondi T.C."/>
            <person name="Hanschen E.R."/>
            <person name="Kwon T."/>
            <person name="Eng W."/>
            <person name="Kruse C.P.S."/>
            <person name="Koehler S.I."/>
            <person name="Kunde Y."/>
            <person name="Gleasner C.D."/>
            <person name="You Mak K.T."/>
            <person name="Polle J."/>
            <person name="Hovde B.T."/>
            <person name="Starkenburg S.R."/>
        </authorList>
    </citation>
    <scope>NUCLEOTIDE SEQUENCE [LARGE SCALE GENOMIC DNA]</scope>
    <source>
        <strain evidence="2 3">DOE0152z</strain>
    </source>
</reference>
<keyword evidence="1" id="KW-0472">Membrane</keyword>
<dbReference type="Proteomes" id="UP001244341">
    <property type="component" value="Chromosome 16b"/>
</dbReference>
<evidence type="ECO:0000313" key="2">
    <source>
        <dbReference type="EMBL" id="WIA23663.1"/>
    </source>
</evidence>
<accession>A0ABY8USN4</accession>
<feature type="transmembrane region" description="Helical" evidence="1">
    <location>
        <begin position="25"/>
        <end position="47"/>
    </location>
</feature>
<dbReference type="EMBL" id="CP126223">
    <property type="protein sequence ID" value="WIA23663.1"/>
    <property type="molecule type" value="Genomic_DNA"/>
</dbReference>
<keyword evidence="1" id="KW-0812">Transmembrane</keyword>
<evidence type="ECO:0000313" key="3">
    <source>
        <dbReference type="Proteomes" id="UP001244341"/>
    </source>
</evidence>
<proteinExistence type="predicted"/>
<keyword evidence="3" id="KW-1185">Reference proteome</keyword>